<reference evidence="1 2" key="1">
    <citation type="submission" date="2018-06" db="EMBL/GenBank/DDBJ databases">
        <authorList>
            <consortium name="Pathogen Informatics"/>
            <person name="Doyle S."/>
        </authorList>
    </citation>
    <scope>NUCLEOTIDE SEQUENCE [LARGE SCALE GENOMIC DNA]</scope>
    <source>
        <strain evidence="1 2">NCTC7911</strain>
    </source>
</reference>
<dbReference type="AlphaFoldDB" id="A0A378UEF9"/>
<gene>
    <name evidence="1" type="ORF">NCTC7911_03022</name>
</gene>
<proteinExistence type="predicted"/>
<dbReference type="Proteomes" id="UP000254107">
    <property type="component" value="Unassembled WGS sequence"/>
</dbReference>
<dbReference type="GeneID" id="302271490"/>
<keyword evidence="2" id="KW-1185">Reference proteome</keyword>
<dbReference type="RefSeq" id="WP_115248428.1">
    <property type="nucleotide sequence ID" value="NZ_UGQC01000004.1"/>
</dbReference>
<name>A0A378UEF9_MORLA</name>
<evidence type="ECO:0000313" key="1">
    <source>
        <dbReference type="EMBL" id="STZ74841.1"/>
    </source>
</evidence>
<organism evidence="1 2">
    <name type="scientific">Moraxella lacunata</name>
    <dbReference type="NCBI Taxonomy" id="477"/>
    <lineage>
        <taxon>Bacteria</taxon>
        <taxon>Pseudomonadati</taxon>
        <taxon>Pseudomonadota</taxon>
        <taxon>Gammaproteobacteria</taxon>
        <taxon>Moraxellales</taxon>
        <taxon>Moraxellaceae</taxon>
        <taxon>Moraxella</taxon>
    </lineage>
</organism>
<accession>A0A378UEF9</accession>
<protein>
    <submittedName>
        <fullName evidence="1">Uncharacterized protein conserved in bacteria</fullName>
    </submittedName>
</protein>
<sequence>MLEVIQTTKQEHPFVKTIENTGIDFNGGKVVQAKSEKIINEQVMPVVQTGVGLAEVGTGAAMCASGVGCGVGSALIIHGSDNVATGATNRGKTSNQQTSSVLLTQGVGLSEGTASNIKMGTDLALGGATAAQGVGRRVASGVSGTETTIGKHTDDTLTKVGDWDLENVYDGQKQHPIRDTIYREVELVDQRGSPLGELDGIDLKNMIFYEDKRAGNFNTINPHTGKVQQTESEWAKKQIYKKTEARIQALNTANSTRTTTNGSEKIPTLQEIKNIKHFIFRLEGDTPELRKAVQQEINNLGKKFPNYTFDVIYGSK</sequence>
<dbReference type="EMBL" id="UGQC01000004">
    <property type="protein sequence ID" value="STZ74841.1"/>
    <property type="molecule type" value="Genomic_DNA"/>
</dbReference>
<evidence type="ECO:0000313" key="2">
    <source>
        <dbReference type="Proteomes" id="UP000254107"/>
    </source>
</evidence>